<gene>
    <name evidence="4" type="ORF">QR98_0083590</name>
</gene>
<evidence type="ECO:0000313" key="4">
    <source>
        <dbReference type="EMBL" id="KPM09814.1"/>
    </source>
</evidence>
<keyword evidence="3" id="KW-0072">Autophagy</keyword>
<comment type="caution">
    <text evidence="4">The sequence shown here is derived from an EMBL/GenBank/DDBJ whole genome shotgun (WGS) entry which is preliminary data.</text>
</comment>
<dbReference type="GO" id="GO:0000045">
    <property type="term" value="P:autophagosome assembly"/>
    <property type="evidence" value="ECO:0007669"/>
    <property type="project" value="TreeGrafter"/>
</dbReference>
<dbReference type="EMBL" id="JXLN01014112">
    <property type="protein sequence ID" value="KPM09814.1"/>
    <property type="molecule type" value="Genomic_DNA"/>
</dbReference>
<evidence type="ECO:0000256" key="3">
    <source>
        <dbReference type="ARBA" id="ARBA00023006"/>
    </source>
</evidence>
<dbReference type="OrthoDB" id="10259639at2759"/>
<dbReference type="GO" id="GO:0000407">
    <property type="term" value="C:phagophore assembly site"/>
    <property type="evidence" value="ECO:0007669"/>
    <property type="project" value="TreeGrafter"/>
</dbReference>
<dbReference type="Pfam" id="PF07855">
    <property type="entry name" value="ATG101"/>
    <property type="match status" value="1"/>
</dbReference>
<reference evidence="4 5" key="1">
    <citation type="journal article" date="2015" name="Parasit. Vectors">
        <title>Draft genome of the scabies mite.</title>
        <authorList>
            <person name="Rider S.D.Jr."/>
            <person name="Morgan M.S."/>
            <person name="Arlian L.G."/>
        </authorList>
    </citation>
    <scope>NUCLEOTIDE SEQUENCE [LARGE SCALE GENOMIC DNA]</scope>
    <source>
        <strain evidence="4">Arlian Lab</strain>
    </source>
</reference>
<organism evidence="4 5">
    <name type="scientific">Sarcoptes scabiei</name>
    <name type="common">Itch mite</name>
    <name type="synonym">Acarus scabiei</name>
    <dbReference type="NCBI Taxonomy" id="52283"/>
    <lineage>
        <taxon>Eukaryota</taxon>
        <taxon>Metazoa</taxon>
        <taxon>Ecdysozoa</taxon>
        <taxon>Arthropoda</taxon>
        <taxon>Chelicerata</taxon>
        <taxon>Arachnida</taxon>
        <taxon>Acari</taxon>
        <taxon>Acariformes</taxon>
        <taxon>Sarcoptiformes</taxon>
        <taxon>Astigmata</taxon>
        <taxon>Psoroptidia</taxon>
        <taxon>Sarcoptoidea</taxon>
        <taxon>Sarcoptidae</taxon>
        <taxon>Sarcoptinae</taxon>
        <taxon>Sarcoptes</taxon>
    </lineage>
</organism>
<evidence type="ECO:0000256" key="1">
    <source>
        <dbReference type="ARBA" id="ARBA00007130"/>
    </source>
</evidence>
<dbReference type="PANTHER" id="PTHR13292">
    <property type="entry name" value="AUTOPHAGY-RELATED PROTEIN 101"/>
    <property type="match status" value="1"/>
</dbReference>
<comment type="similarity">
    <text evidence="1">Belongs to the ATG101 family.</text>
</comment>
<dbReference type="GO" id="GO:1990316">
    <property type="term" value="C:Atg1/ULK1 kinase complex"/>
    <property type="evidence" value="ECO:0007669"/>
    <property type="project" value="TreeGrafter"/>
</dbReference>
<protein>
    <recommendedName>
        <fullName evidence="2">Autophagy-related protein 101</fullName>
    </recommendedName>
</protein>
<dbReference type="GO" id="GO:0019901">
    <property type="term" value="F:protein kinase binding"/>
    <property type="evidence" value="ECO:0007669"/>
    <property type="project" value="TreeGrafter"/>
</dbReference>
<dbReference type="Proteomes" id="UP000616769">
    <property type="component" value="Unassembled WGS sequence"/>
</dbReference>
<dbReference type="AlphaFoldDB" id="A0A132AFQ5"/>
<dbReference type="InterPro" id="IPR012445">
    <property type="entry name" value="ATG101"/>
</dbReference>
<evidence type="ECO:0000256" key="2">
    <source>
        <dbReference type="ARBA" id="ARBA00018874"/>
    </source>
</evidence>
<accession>A0A132AFQ5</accession>
<dbReference type="VEuPathDB" id="VectorBase:SSCA004326"/>
<sequence length="282" mass="32236">MNYRHNSFEFTCLEKKIAEIVSVIFHSVIFNRCVGKFNYRQDDSYSVGSLTFEEVICEFLDFTYVRVASYELTKLINQNIKMFADELRMFASDGPQSIFANQAHRAQPSIQMNRKHSLNTVQQKPSIGQKFPHSDLIPTSLSDNATGSISLEFNLKNKNRRFTFSDALTWEVWTLKINCLNDYDKELLLNKSSIEDQLFDKILSIVSIVNNSNAFLPSMPIQSELDNVFDTSYPDAQPYNFKISYKIGSDSNGPRSSDHSSRGGFLGPGQEKLKKLFEKLSL</sequence>
<name>A0A132AFQ5_SARSC</name>
<proteinExistence type="inferred from homology"/>
<dbReference type="PANTHER" id="PTHR13292:SF0">
    <property type="entry name" value="AUTOPHAGY-RELATED PROTEIN 101"/>
    <property type="match status" value="1"/>
</dbReference>
<evidence type="ECO:0000313" key="5">
    <source>
        <dbReference type="Proteomes" id="UP000616769"/>
    </source>
</evidence>